<dbReference type="CDD" id="cd07891">
    <property type="entry name" value="CYTH-like_CthTTM-like_1"/>
    <property type="match status" value="1"/>
</dbReference>
<evidence type="ECO:0000313" key="3">
    <source>
        <dbReference type="Proteomes" id="UP001352263"/>
    </source>
</evidence>
<dbReference type="Gene3D" id="2.40.320.10">
    <property type="entry name" value="Hypothetical Protein Pfu-838710-001"/>
    <property type="match status" value="1"/>
</dbReference>
<dbReference type="InterPro" id="IPR012042">
    <property type="entry name" value="NeuTTM/CthTTM-like"/>
</dbReference>
<dbReference type="InterPro" id="IPR033469">
    <property type="entry name" value="CYTH-like_dom_sf"/>
</dbReference>
<dbReference type="SUPFAM" id="SSF55154">
    <property type="entry name" value="CYTH-like phosphatases"/>
    <property type="match status" value="1"/>
</dbReference>
<reference evidence="2 3" key="1">
    <citation type="submission" date="2023-10" db="EMBL/GenBank/DDBJ databases">
        <title>Noviherbaspirillum sp. CPCC 100848 genome assembly.</title>
        <authorList>
            <person name="Li X.Y."/>
            <person name="Fang X.M."/>
        </authorList>
    </citation>
    <scope>NUCLEOTIDE SEQUENCE [LARGE SCALE GENOMIC DNA]</scope>
    <source>
        <strain evidence="2 3">CPCC 100848</strain>
    </source>
</reference>
<dbReference type="PIRSF" id="PIRSF016487">
    <property type="entry name" value="CYTH_UCP016487"/>
    <property type="match status" value="1"/>
</dbReference>
<dbReference type="RefSeq" id="WP_326509894.1">
    <property type="nucleotide sequence ID" value="NZ_JAWIIV010000048.1"/>
</dbReference>
<protein>
    <submittedName>
        <fullName evidence="2">CYTH domain-containing protein</fullName>
    </submittedName>
</protein>
<feature type="domain" description="CYTH" evidence="1">
    <location>
        <begin position="2"/>
        <end position="148"/>
    </location>
</feature>
<dbReference type="InterPro" id="IPR023577">
    <property type="entry name" value="CYTH_domain"/>
</dbReference>
<dbReference type="PROSITE" id="PS51707">
    <property type="entry name" value="CYTH"/>
    <property type="match status" value="1"/>
</dbReference>
<proteinExistence type="predicted"/>
<comment type="caution">
    <text evidence="2">The sequence shown here is derived from an EMBL/GenBank/DDBJ whole genome shotgun (WGS) entry which is preliminary data.</text>
</comment>
<dbReference type="EMBL" id="JAWIIV010000048">
    <property type="protein sequence ID" value="MEC4723273.1"/>
    <property type="molecule type" value="Genomic_DNA"/>
</dbReference>
<organism evidence="2 3">
    <name type="scientific">Noviherbaspirillum album</name>
    <dbReference type="NCBI Taxonomy" id="3080276"/>
    <lineage>
        <taxon>Bacteria</taxon>
        <taxon>Pseudomonadati</taxon>
        <taxon>Pseudomonadota</taxon>
        <taxon>Betaproteobacteria</taxon>
        <taxon>Burkholderiales</taxon>
        <taxon>Oxalobacteraceae</taxon>
        <taxon>Noviherbaspirillum</taxon>
    </lineage>
</organism>
<dbReference type="SMART" id="SM01118">
    <property type="entry name" value="CYTH"/>
    <property type="match status" value="1"/>
</dbReference>
<dbReference type="Proteomes" id="UP001352263">
    <property type="component" value="Unassembled WGS sequence"/>
</dbReference>
<dbReference type="Pfam" id="PF01928">
    <property type="entry name" value="CYTH"/>
    <property type="match status" value="1"/>
</dbReference>
<dbReference type="PANTHER" id="PTHR40114">
    <property type="entry name" value="SLR0698 PROTEIN"/>
    <property type="match status" value="1"/>
</dbReference>
<gene>
    <name evidence="2" type="ORF">RY831_29375</name>
</gene>
<name>A0ABU6JIN7_9BURK</name>
<keyword evidence="3" id="KW-1185">Reference proteome</keyword>
<evidence type="ECO:0000313" key="2">
    <source>
        <dbReference type="EMBL" id="MEC4723273.1"/>
    </source>
</evidence>
<sequence length="154" mass="17887">MGVEIERKFLVLGEEWKSLGEGMLLRQGYLSSQAERVVRVRIEGDRAVMTIKGKSAGATRGEWEYPLPMEDARVFLDQLCEQPIIEKIRYRIVHEGMTWEVDEFMGENAGLVVAEIELESEEQVFVKPKWVGEEVTEDARYYNSNLLKLPYSRW</sequence>
<evidence type="ECO:0000259" key="1">
    <source>
        <dbReference type="PROSITE" id="PS51707"/>
    </source>
</evidence>
<accession>A0ABU6JIN7</accession>
<dbReference type="PANTHER" id="PTHR40114:SF1">
    <property type="entry name" value="SLR0698 PROTEIN"/>
    <property type="match status" value="1"/>
</dbReference>